<evidence type="ECO:0000256" key="5">
    <source>
        <dbReference type="ARBA" id="ARBA00023170"/>
    </source>
</evidence>
<proteinExistence type="predicted"/>
<reference evidence="13" key="2">
    <citation type="submission" date="2013-12" db="EMBL/GenBank/DDBJ databases">
        <authorList>
            <person name="Yu Y."/>
            <person name="Lee S."/>
            <person name="de Baynast K."/>
            <person name="Wissotski M."/>
            <person name="Liu L."/>
            <person name="Talag J."/>
            <person name="Goicoechea J."/>
            <person name="Angelova A."/>
            <person name="Jetty R."/>
            <person name="Kudrna D."/>
            <person name="Golser W."/>
            <person name="Rivera L."/>
            <person name="Zhang J."/>
            <person name="Wing R."/>
        </authorList>
    </citation>
    <scope>NUCLEOTIDE SEQUENCE</scope>
</reference>
<dbReference type="EC" id="2.7.11.1" evidence="2"/>
<feature type="signal peptide" evidence="9">
    <location>
        <begin position="1"/>
        <end position="23"/>
    </location>
</feature>
<evidence type="ECO:0000256" key="4">
    <source>
        <dbReference type="ARBA" id="ARBA00023157"/>
    </source>
</evidence>
<dbReference type="SUPFAM" id="SSF51110">
    <property type="entry name" value="alpha-D-mannose-specific plant lectins"/>
    <property type="match status" value="1"/>
</dbReference>
<dbReference type="Pfam" id="PF00954">
    <property type="entry name" value="S_locus_glycop"/>
    <property type="match status" value="1"/>
</dbReference>
<evidence type="ECO:0000256" key="8">
    <source>
        <dbReference type="SAM" id="Phobius"/>
    </source>
</evidence>
<dbReference type="PANTHER" id="PTHR32444:SF77">
    <property type="entry name" value="OS05G0163500 PROTEIN"/>
    <property type="match status" value="1"/>
</dbReference>
<evidence type="ECO:0000256" key="9">
    <source>
        <dbReference type="SAM" id="SignalP"/>
    </source>
</evidence>
<reference evidence="12" key="3">
    <citation type="submission" date="2015-04" db="UniProtKB">
        <authorList>
            <consortium name="EnsemblPlants"/>
        </authorList>
    </citation>
    <scope>IDENTIFICATION</scope>
</reference>
<dbReference type="eggNOG" id="ENOG502QUMK">
    <property type="taxonomic scope" value="Eukaryota"/>
</dbReference>
<dbReference type="InterPro" id="IPR036426">
    <property type="entry name" value="Bulb-type_lectin_dom_sf"/>
</dbReference>
<keyword evidence="4" id="KW-1015">Disulfide bond</keyword>
<dbReference type="InterPro" id="IPR003609">
    <property type="entry name" value="Pan_app"/>
</dbReference>
<dbReference type="GO" id="GO:0048544">
    <property type="term" value="P:recognition of pollen"/>
    <property type="evidence" value="ECO:0007669"/>
    <property type="project" value="InterPro"/>
</dbReference>
<keyword evidence="8" id="KW-0472">Membrane</keyword>
<dbReference type="GO" id="GO:0051707">
    <property type="term" value="P:response to other organism"/>
    <property type="evidence" value="ECO:0007669"/>
    <property type="project" value="UniProtKB-ARBA"/>
</dbReference>
<dbReference type="InterPro" id="IPR000858">
    <property type="entry name" value="S_locus_glycoprot_dom"/>
</dbReference>
<dbReference type="Gramene" id="LPERR04G14520.1">
    <property type="protein sequence ID" value="LPERR04G14520.1"/>
    <property type="gene ID" value="LPERR04G14520"/>
</dbReference>
<feature type="transmembrane region" description="Helical" evidence="8">
    <location>
        <begin position="408"/>
        <end position="431"/>
    </location>
</feature>
<dbReference type="AlphaFoldDB" id="A0A0D9W6W8"/>
<comment type="catalytic activity">
    <reaction evidence="6">
        <text>L-threonyl-[protein] + ATP = O-phospho-L-threonyl-[protein] + ADP + H(+)</text>
        <dbReference type="Rhea" id="RHEA:46608"/>
        <dbReference type="Rhea" id="RHEA-COMP:11060"/>
        <dbReference type="Rhea" id="RHEA-COMP:11605"/>
        <dbReference type="ChEBI" id="CHEBI:15378"/>
        <dbReference type="ChEBI" id="CHEBI:30013"/>
        <dbReference type="ChEBI" id="CHEBI:30616"/>
        <dbReference type="ChEBI" id="CHEBI:61977"/>
        <dbReference type="ChEBI" id="CHEBI:456216"/>
        <dbReference type="EC" id="2.7.11.1"/>
    </reaction>
</comment>
<dbReference type="PROSITE" id="PS50927">
    <property type="entry name" value="BULB_LECTIN"/>
    <property type="match status" value="1"/>
</dbReference>
<evidence type="ECO:0000259" key="10">
    <source>
        <dbReference type="PROSITE" id="PS50927"/>
    </source>
</evidence>
<accession>A0A0D9W6W8</accession>
<keyword evidence="13" id="KW-1185">Reference proteome</keyword>
<dbReference type="GO" id="GO:0004674">
    <property type="term" value="F:protein serine/threonine kinase activity"/>
    <property type="evidence" value="ECO:0007669"/>
    <property type="project" value="UniProtKB-EC"/>
</dbReference>
<evidence type="ECO:0000256" key="2">
    <source>
        <dbReference type="ARBA" id="ARBA00012513"/>
    </source>
</evidence>
<reference evidence="12 13" key="1">
    <citation type="submission" date="2012-08" db="EMBL/GenBank/DDBJ databases">
        <title>Oryza genome evolution.</title>
        <authorList>
            <person name="Wing R.A."/>
        </authorList>
    </citation>
    <scope>NUCLEOTIDE SEQUENCE</scope>
</reference>
<dbReference type="PANTHER" id="PTHR32444">
    <property type="entry name" value="BULB-TYPE LECTIN DOMAIN-CONTAINING PROTEIN"/>
    <property type="match status" value="1"/>
</dbReference>
<comment type="subcellular location">
    <subcellularLocation>
        <location evidence="1">Membrane</location>
        <topology evidence="1">Single-pass type I membrane protein</topology>
    </subcellularLocation>
</comment>
<protein>
    <recommendedName>
        <fullName evidence="2">non-specific serine/threonine protein kinase</fullName>
        <ecNumber evidence="2">2.7.11.1</ecNumber>
    </recommendedName>
</protein>
<dbReference type="Proteomes" id="UP000032180">
    <property type="component" value="Chromosome 4"/>
</dbReference>
<sequence length="453" mass="50004">MPPSYILVTFLFSLLISTSPSAATDTVTLARSLAAGDKLVSGNGKFALGFFQLNSTSNGPRWYLGIWFNTVPKLTPTWVANRANPLANSTTWQLAISSHDGNLVVTNRANNSMPPPWSSQQSFNHMADTFLPGAKMGWNKATGFTHGLVSNKNSIDISPGVYSATPSSDFANPGLFLLWNTSVVYWSAGLWNGEYFSNTPELTARALFTFDFVSNDHEEYFTYRLRNDTMVTRYVLDVSGQAKNMIWSSVTQDWVTFYAKPAAQCDVYSVCGAFTVCREDMLPFCNCMKGFSVRSAEDWELGDHTGGCIRNIPLNCNVTGSFYAIIDVRFPANAKHYMEAGNSDECKQACLNDCSCTAYSYNGSCNIWKDGLFNVAQQYNQSTGGGVLYLRLAAEVDASESSKHRRGLIIGVAVGASIFTLFLFTIVAMFVRRNKKNRSSVNTVKLCWIASRL</sequence>
<feature type="domain" description="Apple" evidence="11">
    <location>
        <begin position="316"/>
        <end position="393"/>
    </location>
</feature>
<evidence type="ECO:0000313" key="13">
    <source>
        <dbReference type="Proteomes" id="UP000032180"/>
    </source>
</evidence>
<dbReference type="SMART" id="SM00108">
    <property type="entry name" value="B_lectin"/>
    <property type="match status" value="1"/>
</dbReference>
<evidence type="ECO:0000256" key="1">
    <source>
        <dbReference type="ARBA" id="ARBA00004479"/>
    </source>
</evidence>
<keyword evidence="5" id="KW-0675">Receptor</keyword>
<dbReference type="PROSITE" id="PS50948">
    <property type="entry name" value="PAN"/>
    <property type="match status" value="1"/>
</dbReference>
<comment type="catalytic activity">
    <reaction evidence="7">
        <text>L-seryl-[protein] + ATP = O-phospho-L-seryl-[protein] + ADP + H(+)</text>
        <dbReference type="Rhea" id="RHEA:17989"/>
        <dbReference type="Rhea" id="RHEA-COMP:9863"/>
        <dbReference type="Rhea" id="RHEA-COMP:11604"/>
        <dbReference type="ChEBI" id="CHEBI:15378"/>
        <dbReference type="ChEBI" id="CHEBI:29999"/>
        <dbReference type="ChEBI" id="CHEBI:30616"/>
        <dbReference type="ChEBI" id="CHEBI:83421"/>
        <dbReference type="ChEBI" id="CHEBI:456216"/>
        <dbReference type="EC" id="2.7.11.1"/>
    </reaction>
</comment>
<evidence type="ECO:0000313" key="12">
    <source>
        <dbReference type="EnsemblPlants" id="LPERR04G14520.1"/>
    </source>
</evidence>
<dbReference type="Pfam" id="PF08276">
    <property type="entry name" value="PAN_2"/>
    <property type="match status" value="1"/>
</dbReference>
<keyword evidence="3 9" id="KW-0732">Signal</keyword>
<keyword evidence="8" id="KW-0812">Transmembrane</keyword>
<evidence type="ECO:0000256" key="6">
    <source>
        <dbReference type="ARBA" id="ARBA00047899"/>
    </source>
</evidence>
<keyword evidence="8" id="KW-1133">Transmembrane helix</keyword>
<evidence type="ECO:0000256" key="3">
    <source>
        <dbReference type="ARBA" id="ARBA00022729"/>
    </source>
</evidence>
<dbReference type="STRING" id="77586.A0A0D9W6W8"/>
<feature type="domain" description="Bulb-type lectin" evidence="10">
    <location>
        <begin position="24"/>
        <end position="169"/>
    </location>
</feature>
<dbReference type="GO" id="GO:0016020">
    <property type="term" value="C:membrane"/>
    <property type="evidence" value="ECO:0007669"/>
    <property type="project" value="UniProtKB-SubCell"/>
</dbReference>
<name>A0A0D9W6W8_9ORYZ</name>
<dbReference type="HOGENOM" id="CLU_000288_116_0_1"/>
<dbReference type="Gene3D" id="2.90.10.10">
    <property type="entry name" value="Bulb-type lectin domain"/>
    <property type="match status" value="1"/>
</dbReference>
<dbReference type="SMART" id="SM00473">
    <property type="entry name" value="PAN_AP"/>
    <property type="match status" value="1"/>
</dbReference>
<organism evidence="12 13">
    <name type="scientific">Leersia perrieri</name>
    <dbReference type="NCBI Taxonomy" id="77586"/>
    <lineage>
        <taxon>Eukaryota</taxon>
        <taxon>Viridiplantae</taxon>
        <taxon>Streptophyta</taxon>
        <taxon>Embryophyta</taxon>
        <taxon>Tracheophyta</taxon>
        <taxon>Spermatophyta</taxon>
        <taxon>Magnoliopsida</taxon>
        <taxon>Liliopsida</taxon>
        <taxon>Poales</taxon>
        <taxon>Poaceae</taxon>
        <taxon>BOP clade</taxon>
        <taxon>Oryzoideae</taxon>
        <taxon>Oryzeae</taxon>
        <taxon>Oryzinae</taxon>
        <taxon>Leersia</taxon>
    </lineage>
</organism>
<dbReference type="CDD" id="cd01098">
    <property type="entry name" value="PAN_AP_plant"/>
    <property type="match status" value="1"/>
</dbReference>
<dbReference type="EnsemblPlants" id="LPERR04G14520.1">
    <property type="protein sequence ID" value="LPERR04G14520.1"/>
    <property type="gene ID" value="LPERR04G14520"/>
</dbReference>
<dbReference type="InterPro" id="IPR001480">
    <property type="entry name" value="Bulb-type_lectin_dom"/>
</dbReference>
<evidence type="ECO:0000259" key="11">
    <source>
        <dbReference type="PROSITE" id="PS50948"/>
    </source>
</evidence>
<feature type="chain" id="PRO_5002348441" description="non-specific serine/threonine protein kinase" evidence="9">
    <location>
        <begin position="24"/>
        <end position="453"/>
    </location>
</feature>
<evidence type="ECO:0000256" key="7">
    <source>
        <dbReference type="ARBA" id="ARBA00048679"/>
    </source>
</evidence>